<dbReference type="EMBL" id="FOWE01000010">
    <property type="protein sequence ID" value="SFO51129.1"/>
    <property type="molecule type" value="Genomic_DNA"/>
</dbReference>
<dbReference type="OrthoDB" id="5138762at2"/>
<evidence type="ECO:0000256" key="1">
    <source>
        <dbReference type="SAM" id="MobiDB-lite"/>
    </source>
</evidence>
<proteinExistence type="predicted"/>
<protein>
    <submittedName>
        <fullName evidence="2">Uncharacterized protein</fullName>
    </submittedName>
</protein>
<dbReference type="AlphaFoldDB" id="A0A1I5HSM2"/>
<reference evidence="3" key="1">
    <citation type="submission" date="2016-10" db="EMBL/GenBank/DDBJ databases">
        <authorList>
            <person name="Varghese N."/>
            <person name="Submissions S."/>
        </authorList>
    </citation>
    <scope>NUCLEOTIDE SEQUENCE [LARGE SCALE GENOMIC DNA]</scope>
    <source>
        <strain evidence="3">DSM 43161</strain>
    </source>
</reference>
<feature type="region of interest" description="Disordered" evidence="1">
    <location>
        <begin position="54"/>
        <end position="77"/>
    </location>
</feature>
<evidence type="ECO:0000313" key="2">
    <source>
        <dbReference type="EMBL" id="SFO51129.1"/>
    </source>
</evidence>
<sequence>MRLEQEARVLRGEALSSLTLATAAFNSPHQEGRTTQVRDAEAAVDMGAVWAAHRPGTPDTGREQPGCALAAGDPAAD</sequence>
<name>A0A1I5HSM2_9ACTN</name>
<dbReference type="Proteomes" id="UP000183642">
    <property type="component" value="Unassembled WGS sequence"/>
</dbReference>
<dbReference type="RefSeq" id="WP_075015254.1">
    <property type="nucleotide sequence ID" value="NZ_FOWE01000010.1"/>
</dbReference>
<organism evidence="2 3">
    <name type="scientific">Geodermatophilus obscurus</name>
    <dbReference type="NCBI Taxonomy" id="1861"/>
    <lineage>
        <taxon>Bacteria</taxon>
        <taxon>Bacillati</taxon>
        <taxon>Actinomycetota</taxon>
        <taxon>Actinomycetes</taxon>
        <taxon>Geodermatophilales</taxon>
        <taxon>Geodermatophilaceae</taxon>
        <taxon>Geodermatophilus</taxon>
    </lineage>
</organism>
<gene>
    <name evidence="2" type="ORF">SAMN05660359_03997</name>
</gene>
<evidence type="ECO:0000313" key="3">
    <source>
        <dbReference type="Proteomes" id="UP000183642"/>
    </source>
</evidence>
<keyword evidence="3" id="KW-1185">Reference proteome</keyword>
<accession>A0A1I5HSM2</accession>